<dbReference type="AlphaFoldDB" id="A0A7J4MTH4"/>
<dbReference type="GO" id="GO:0015937">
    <property type="term" value="P:coenzyme A biosynthetic process"/>
    <property type="evidence" value="ECO:0007669"/>
    <property type="project" value="UniProtKB-UniRule"/>
</dbReference>
<gene>
    <name evidence="7" type="ORF">HA285_00340</name>
</gene>
<evidence type="ECO:0000313" key="7">
    <source>
        <dbReference type="EMBL" id="HIH64051.1"/>
    </source>
</evidence>
<dbReference type="GO" id="GO:0005525">
    <property type="term" value="F:GTP binding"/>
    <property type="evidence" value="ECO:0007669"/>
    <property type="project" value="UniProtKB-UniRule"/>
</dbReference>
<dbReference type="PANTHER" id="PTHR40732">
    <property type="entry name" value="UPF0218 PROTEIN TK1697"/>
    <property type="match status" value="1"/>
</dbReference>
<sequence length="164" mass="18426">MYILPQELRRELKEPLGELYRSFSDVRVDEESFLITVGDVTTSNALKHGLKPDISIIDNRIQRRASDQDLKDTAEVIRAENPPGTVTRSLWSSIETAIRESSRSGKRFMIIVDGEEDLAVLPSILLAPPGTTVLYGQPNEGVVLVKADETFRRAEELIKKFEEA</sequence>
<evidence type="ECO:0000256" key="4">
    <source>
        <dbReference type="ARBA" id="ARBA00022993"/>
    </source>
</evidence>
<comment type="similarity">
    <text evidence="6">Belongs to the GTP-dependent DPCK family.</text>
</comment>
<comment type="pathway">
    <text evidence="6">Cofactor biosynthesis; coenzyme A biosynthesis.</text>
</comment>
<dbReference type="PIRSF" id="PIRSF006533">
    <property type="entry name" value="UCP006533"/>
    <property type="match status" value="1"/>
</dbReference>
<protein>
    <recommendedName>
        <fullName evidence="6">GTP-dependent dephospho-CoA kinase</fullName>
        <ecNumber evidence="6">2.7.1.237</ecNumber>
    </recommendedName>
    <alternativeName>
        <fullName evidence="6">Dephospho-coenzyme A kinase</fullName>
        <shortName evidence="6">DPCK</shortName>
    </alternativeName>
</protein>
<dbReference type="EMBL" id="DUHT01000003">
    <property type="protein sequence ID" value="HIH64051.1"/>
    <property type="molecule type" value="Genomic_DNA"/>
</dbReference>
<dbReference type="HAMAP" id="MF_00590">
    <property type="entry name" value="Dephospho_CoA_kinase_GTP_dep"/>
    <property type="match status" value="1"/>
</dbReference>
<dbReference type="Pfam" id="PF04019">
    <property type="entry name" value="DUF359"/>
    <property type="match status" value="1"/>
</dbReference>
<feature type="binding site" evidence="6">
    <location>
        <position position="40"/>
    </location>
    <ligand>
        <name>GTP</name>
        <dbReference type="ChEBI" id="CHEBI:37565"/>
    </ligand>
</feature>
<organism evidence="7 8">
    <name type="scientific">Methanothermobacter thermautotrophicus</name>
    <name type="common">Methanobacterium thermoformicicum</name>
    <dbReference type="NCBI Taxonomy" id="145262"/>
    <lineage>
        <taxon>Archaea</taxon>
        <taxon>Methanobacteriati</taxon>
        <taxon>Methanobacteriota</taxon>
        <taxon>Methanomada group</taxon>
        <taxon>Methanobacteria</taxon>
        <taxon>Methanobacteriales</taxon>
        <taxon>Methanobacteriaceae</taxon>
        <taxon>Methanothermobacter</taxon>
    </lineage>
</organism>
<dbReference type="UniPathway" id="UPA00241"/>
<dbReference type="InterPro" id="IPR007164">
    <property type="entry name" value="GTP-dep_dephospho-CoA_kin"/>
</dbReference>
<comment type="caution">
    <text evidence="7">The sequence shown here is derived from an EMBL/GenBank/DDBJ whole genome shotgun (WGS) entry which is preliminary data.</text>
</comment>
<name>A0A7J4MTH4_METTF</name>
<dbReference type="PANTHER" id="PTHR40732:SF1">
    <property type="entry name" value="GTP-DEPENDENT DEPHOSPHO-COA KINASE"/>
    <property type="match status" value="1"/>
</dbReference>
<comment type="caution">
    <text evidence="6">Lacks conserved residue(s) required for the propagation of feature annotation.</text>
</comment>
<evidence type="ECO:0000256" key="6">
    <source>
        <dbReference type="HAMAP-Rule" id="MF_00590"/>
    </source>
</evidence>
<keyword evidence="4 6" id="KW-0173">Coenzyme A biosynthesis</keyword>
<comment type="function">
    <text evidence="6">Catalyzes the GTP-dependent phosphorylation of the 3'-hydroxyl group of dephosphocoenzyme A to form coenzyme A (CoA).</text>
</comment>
<keyword evidence="3 6" id="KW-0418">Kinase</keyword>
<evidence type="ECO:0000313" key="8">
    <source>
        <dbReference type="Proteomes" id="UP000538031"/>
    </source>
</evidence>
<dbReference type="GO" id="GO:0016301">
    <property type="term" value="F:kinase activity"/>
    <property type="evidence" value="ECO:0007669"/>
    <property type="project" value="UniProtKB-UniRule"/>
</dbReference>
<feature type="binding site" evidence="6">
    <location>
        <position position="39"/>
    </location>
    <ligand>
        <name>GTP</name>
        <dbReference type="ChEBI" id="CHEBI:37565"/>
    </ligand>
</feature>
<reference evidence="8" key="1">
    <citation type="journal article" date="2020" name="bioRxiv">
        <title>A rank-normalized archaeal taxonomy based on genome phylogeny resolves widespread incomplete and uneven classifications.</title>
        <authorList>
            <person name="Rinke C."/>
            <person name="Chuvochina M."/>
            <person name="Mussig A.J."/>
            <person name="Chaumeil P.-A."/>
            <person name="Waite D.W."/>
            <person name="Whitman W.B."/>
            <person name="Parks D.H."/>
            <person name="Hugenholtz P."/>
        </authorList>
    </citation>
    <scope>NUCLEOTIDE SEQUENCE [LARGE SCALE GENOMIC DNA]</scope>
</reference>
<comment type="catalytic activity">
    <reaction evidence="6">
        <text>3'-dephospho-CoA + GTP = GDP + CoA + H(+)</text>
        <dbReference type="Rhea" id="RHEA:61156"/>
        <dbReference type="ChEBI" id="CHEBI:15378"/>
        <dbReference type="ChEBI" id="CHEBI:37565"/>
        <dbReference type="ChEBI" id="CHEBI:57287"/>
        <dbReference type="ChEBI" id="CHEBI:57328"/>
        <dbReference type="ChEBI" id="CHEBI:58189"/>
        <dbReference type="EC" id="2.7.1.237"/>
    </reaction>
</comment>
<keyword evidence="1 6" id="KW-0808">Transferase</keyword>
<evidence type="ECO:0000256" key="2">
    <source>
        <dbReference type="ARBA" id="ARBA00022741"/>
    </source>
</evidence>
<evidence type="ECO:0000256" key="1">
    <source>
        <dbReference type="ARBA" id="ARBA00022679"/>
    </source>
</evidence>
<evidence type="ECO:0000256" key="3">
    <source>
        <dbReference type="ARBA" id="ARBA00022777"/>
    </source>
</evidence>
<proteinExistence type="inferred from homology"/>
<keyword evidence="2 6" id="KW-0547">Nucleotide-binding</keyword>
<evidence type="ECO:0000256" key="5">
    <source>
        <dbReference type="ARBA" id="ARBA00023134"/>
    </source>
</evidence>
<accession>A0A7J4MTH4</accession>
<dbReference type="Proteomes" id="UP000538031">
    <property type="component" value="Unassembled WGS sequence"/>
</dbReference>
<dbReference type="EC" id="2.7.1.237" evidence="6"/>
<feature type="binding site" evidence="6">
    <location>
        <position position="58"/>
    </location>
    <ligand>
        <name>GTP</name>
        <dbReference type="ChEBI" id="CHEBI:37565"/>
    </ligand>
</feature>
<keyword evidence="5 6" id="KW-0342">GTP-binding</keyword>
<feature type="binding site" evidence="6">
    <location>
        <position position="116"/>
    </location>
    <ligand>
        <name>GTP</name>
        <dbReference type="ChEBI" id="CHEBI:37565"/>
    </ligand>
</feature>